<protein>
    <recommendedName>
        <fullName evidence="4">Disease resistance protein</fullName>
    </recommendedName>
</protein>
<dbReference type="EMBL" id="JASCZI010222037">
    <property type="protein sequence ID" value="MED6203335.1"/>
    <property type="molecule type" value="Genomic_DNA"/>
</dbReference>
<evidence type="ECO:0000313" key="3">
    <source>
        <dbReference type="Proteomes" id="UP001341840"/>
    </source>
</evidence>
<dbReference type="InterPro" id="IPR032675">
    <property type="entry name" value="LRR_dom_sf"/>
</dbReference>
<keyword evidence="3" id="KW-1185">Reference proteome</keyword>
<dbReference type="Proteomes" id="UP001341840">
    <property type="component" value="Unassembled WGS sequence"/>
</dbReference>
<gene>
    <name evidence="2" type="ORF">PIB30_114539</name>
</gene>
<evidence type="ECO:0000313" key="2">
    <source>
        <dbReference type="EMBL" id="MED6203335.1"/>
    </source>
</evidence>
<feature type="non-terminal residue" evidence="2">
    <location>
        <position position="1"/>
    </location>
</feature>
<accession>A0ABU6XZ64</accession>
<dbReference type="PANTHER" id="PTHR36766:SF40">
    <property type="entry name" value="DISEASE RESISTANCE PROTEIN RGA3"/>
    <property type="match status" value="1"/>
</dbReference>
<keyword evidence="1" id="KW-0611">Plant defense</keyword>
<evidence type="ECO:0000256" key="1">
    <source>
        <dbReference type="ARBA" id="ARBA00022821"/>
    </source>
</evidence>
<organism evidence="2 3">
    <name type="scientific">Stylosanthes scabra</name>
    <dbReference type="NCBI Taxonomy" id="79078"/>
    <lineage>
        <taxon>Eukaryota</taxon>
        <taxon>Viridiplantae</taxon>
        <taxon>Streptophyta</taxon>
        <taxon>Embryophyta</taxon>
        <taxon>Tracheophyta</taxon>
        <taxon>Spermatophyta</taxon>
        <taxon>Magnoliopsida</taxon>
        <taxon>eudicotyledons</taxon>
        <taxon>Gunneridae</taxon>
        <taxon>Pentapetalae</taxon>
        <taxon>rosids</taxon>
        <taxon>fabids</taxon>
        <taxon>Fabales</taxon>
        <taxon>Fabaceae</taxon>
        <taxon>Papilionoideae</taxon>
        <taxon>50 kb inversion clade</taxon>
        <taxon>dalbergioids sensu lato</taxon>
        <taxon>Dalbergieae</taxon>
        <taxon>Pterocarpus clade</taxon>
        <taxon>Stylosanthes</taxon>
    </lineage>
</organism>
<sequence length="166" mass="18875">FEAMTHAQPTFLTELRISNCSSAVSFPGDSLPPSLQQLWIEDCKNLEFPRQRQQHRCLELLHIANSCDSVTSFKFSAFLNLRFLTLICCKNLTSLEVSQSQSLQVLSIVGCSELETIRVPASLSELRINECQLLAEPILRMDPDIWLYISSIPHLEVDGERVFRGY</sequence>
<proteinExistence type="predicted"/>
<dbReference type="Gene3D" id="3.80.10.10">
    <property type="entry name" value="Ribonuclease Inhibitor"/>
    <property type="match status" value="1"/>
</dbReference>
<evidence type="ECO:0008006" key="4">
    <source>
        <dbReference type="Google" id="ProtNLM"/>
    </source>
</evidence>
<dbReference type="SUPFAM" id="SSF52058">
    <property type="entry name" value="L domain-like"/>
    <property type="match status" value="1"/>
</dbReference>
<feature type="non-terminal residue" evidence="2">
    <location>
        <position position="166"/>
    </location>
</feature>
<name>A0ABU6XZ64_9FABA</name>
<comment type="caution">
    <text evidence="2">The sequence shown here is derived from an EMBL/GenBank/DDBJ whole genome shotgun (WGS) entry which is preliminary data.</text>
</comment>
<dbReference type="PANTHER" id="PTHR36766">
    <property type="entry name" value="PLANT BROAD-SPECTRUM MILDEW RESISTANCE PROTEIN RPW8"/>
    <property type="match status" value="1"/>
</dbReference>
<reference evidence="2 3" key="1">
    <citation type="journal article" date="2023" name="Plants (Basel)">
        <title>Bridging the Gap: Combining Genomics and Transcriptomics Approaches to Understand Stylosanthes scabra, an Orphan Legume from the Brazilian Caatinga.</title>
        <authorList>
            <person name="Ferreira-Neto J.R.C."/>
            <person name="da Silva M.D."/>
            <person name="Binneck E."/>
            <person name="de Melo N.F."/>
            <person name="da Silva R.H."/>
            <person name="de Melo A.L.T.M."/>
            <person name="Pandolfi V."/>
            <person name="Bustamante F.O."/>
            <person name="Brasileiro-Vidal A.C."/>
            <person name="Benko-Iseppon A.M."/>
        </authorList>
    </citation>
    <scope>NUCLEOTIDE SEQUENCE [LARGE SCALE GENOMIC DNA]</scope>
    <source>
        <tissue evidence="2">Leaves</tissue>
    </source>
</reference>